<feature type="region of interest" description="Disordered" evidence="6">
    <location>
        <begin position="45"/>
        <end position="256"/>
    </location>
</feature>
<feature type="compositionally biased region" description="Polar residues" evidence="6">
    <location>
        <begin position="119"/>
        <end position="142"/>
    </location>
</feature>
<evidence type="ECO:0000256" key="3">
    <source>
        <dbReference type="ARBA" id="ARBA00022692"/>
    </source>
</evidence>
<dbReference type="Proteomes" id="UP000019377">
    <property type="component" value="Unassembled WGS sequence"/>
</dbReference>
<dbReference type="RefSeq" id="XP_016294058.1">
    <property type="nucleotide sequence ID" value="XM_016434653.1"/>
</dbReference>
<evidence type="ECO:0000256" key="7">
    <source>
        <dbReference type="SAM" id="Phobius"/>
    </source>
</evidence>
<feature type="compositionally biased region" description="Basic and acidic residues" evidence="6">
    <location>
        <begin position="396"/>
        <end position="409"/>
    </location>
</feature>
<dbReference type="GO" id="GO:0000822">
    <property type="term" value="F:inositol hexakisphosphate binding"/>
    <property type="evidence" value="ECO:0007669"/>
    <property type="project" value="TreeGrafter"/>
</dbReference>
<feature type="compositionally biased region" description="Acidic residues" evidence="6">
    <location>
        <begin position="1050"/>
        <end position="1072"/>
    </location>
</feature>
<evidence type="ECO:0000256" key="4">
    <source>
        <dbReference type="ARBA" id="ARBA00022989"/>
    </source>
</evidence>
<feature type="compositionally biased region" description="Polar residues" evidence="6">
    <location>
        <begin position="86"/>
        <end position="99"/>
    </location>
</feature>
<name>V5F1B2_KALBG</name>
<dbReference type="InterPro" id="IPR004342">
    <property type="entry name" value="EXS_C"/>
</dbReference>
<dbReference type="PROSITE" id="PS51382">
    <property type="entry name" value="SPX"/>
    <property type="match status" value="1"/>
</dbReference>
<evidence type="ECO:0008006" key="12">
    <source>
        <dbReference type="Google" id="ProtNLM"/>
    </source>
</evidence>
<dbReference type="HOGENOM" id="CLU_006116_0_0_1"/>
<dbReference type="GO" id="GO:0016036">
    <property type="term" value="P:cellular response to phosphate starvation"/>
    <property type="evidence" value="ECO:0007669"/>
    <property type="project" value="TreeGrafter"/>
</dbReference>
<dbReference type="PANTHER" id="PTHR10783:SF103">
    <property type="entry name" value="SOLUTE CARRIER FAMILY 53 MEMBER 1"/>
    <property type="match status" value="1"/>
</dbReference>
<dbReference type="PANTHER" id="PTHR10783">
    <property type="entry name" value="XENOTROPIC AND POLYTROPIC RETROVIRUS RECEPTOR 1-RELATED"/>
    <property type="match status" value="1"/>
</dbReference>
<feature type="compositionally biased region" description="Basic and acidic residues" evidence="6">
    <location>
        <begin position="167"/>
        <end position="178"/>
    </location>
</feature>
<dbReference type="OrthoDB" id="9970435at2759"/>
<feature type="transmembrane region" description="Helical" evidence="7">
    <location>
        <begin position="672"/>
        <end position="693"/>
    </location>
</feature>
<evidence type="ECO:0000256" key="1">
    <source>
        <dbReference type="ARBA" id="ARBA00004141"/>
    </source>
</evidence>
<dbReference type="Pfam" id="PF03124">
    <property type="entry name" value="EXS"/>
    <property type="match status" value="1"/>
</dbReference>
<feature type="transmembrane region" description="Helical" evidence="7">
    <location>
        <begin position="866"/>
        <end position="886"/>
    </location>
</feature>
<feature type="region of interest" description="Disordered" evidence="6">
    <location>
        <begin position="969"/>
        <end position="1107"/>
    </location>
</feature>
<evidence type="ECO:0000256" key="5">
    <source>
        <dbReference type="ARBA" id="ARBA00023136"/>
    </source>
</evidence>
<feature type="domain" description="SPX" evidence="9">
    <location>
        <begin position="1"/>
        <end position="503"/>
    </location>
</feature>
<feature type="compositionally biased region" description="Low complexity" evidence="6">
    <location>
        <begin position="45"/>
        <end position="67"/>
    </location>
</feature>
<dbReference type="Pfam" id="PF03105">
    <property type="entry name" value="SPX"/>
    <property type="match status" value="1"/>
</dbReference>
<evidence type="ECO:0000256" key="6">
    <source>
        <dbReference type="SAM" id="MobiDB-lite"/>
    </source>
</evidence>
<dbReference type="OMA" id="GDMYCSL"/>
<evidence type="ECO:0000259" key="8">
    <source>
        <dbReference type="PROSITE" id="PS51380"/>
    </source>
</evidence>
<feature type="compositionally biased region" description="Basic and acidic residues" evidence="6">
    <location>
        <begin position="1014"/>
        <end position="1027"/>
    </location>
</feature>
<dbReference type="GO" id="GO:0005886">
    <property type="term" value="C:plasma membrane"/>
    <property type="evidence" value="ECO:0007669"/>
    <property type="project" value="TreeGrafter"/>
</dbReference>
<gene>
    <name evidence="10" type="ORF">PSEUBRA_SCAF13g01997</name>
</gene>
<dbReference type="GO" id="GO:0005794">
    <property type="term" value="C:Golgi apparatus"/>
    <property type="evidence" value="ECO:0007669"/>
    <property type="project" value="TreeGrafter"/>
</dbReference>
<feature type="region of interest" description="Disordered" evidence="6">
    <location>
        <begin position="368"/>
        <end position="409"/>
    </location>
</feature>
<feature type="transmembrane region" description="Helical" evidence="7">
    <location>
        <begin position="821"/>
        <end position="838"/>
    </location>
</feature>
<feature type="compositionally biased region" description="Low complexity" evidence="6">
    <location>
        <begin position="234"/>
        <end position="252"/>
    </location>
</feature>
<feature type="transmembrane region" description="Helical" evidence="7">
    <location>
        <begin position="641"/>
        <end position="660"/>
    </location>
</feature>
<dbReference type="GO" id="GO:0006817">
    <property type="term" value="P:phosphate ion transport"/>
    <property type="evidence" value="ECO:0007669"/>
    <property type="project" value="TreeGrafter"/>
</dbReference>
<keyword evidence="11" id="KW-1185">Reference proteome</keyword>
<dbReference type="GeneID" id="27417260"/>
<dbReference type="InterPro" id="IPR004331">
    <property type="entry name" value="SPX_dom"/>
</dbReference>
<keyword evidence="5 7" id="KW-0472">Membrane</keyword>
<accession>V5F1B2</accession>
<comment type="similarity">
    <text evidence="2">Belongs to the SYG1 (TC 2.A.94) family.</text>
</comment>
<feature type="domain" description="EXS" evidence="8">
    <location>
        <begin position="752"/>
        <end position="946"/>
    </location>
</feature>
<dbReference type="AlphaFoldDB" id="V5F1B2"/>
<proteinExistence type="inferred from homology"/>
<evidence type="ECO:0000256" key="2">
    <source>
        <dbReference type="ARBA" id="ARBA00009665"/>
    </source>
</evidence>
<dbReference type="PROSITE" id="PS51380">
    <property type="entry name" value="EXS"/>
    <property type="match status" value="1"/>
</dbReference>
<feature type="transmembrane region" description="Helical" evidence="7">
    <location>
        <begin position="596"/>
        <end position="620"/>
    </location>
</feature>
<organism evidence="10 11">
    <name type="scientific">Kalmanozyma brasiliensis (strain GHG001)</name>
    <name type="common">Yeast</name>
    <name type="synonym">Pseudozyma brasiliensis</name>
    <dbReference type="NCBI Taxonomy" id="1365824"/>
    <lineage>
        <taxon>Eukaryota</taxon>
        <taxon>Fungi</taxon>
        <taxon>Dikarya</taxon>
        <taxon>Basidiomycota</taxon>
        <taxon>Ustilaginomycotina</taxon>
        <taxon>Ustilaginomycetes</taxon>
        <taxon>Ustilaginales</taxon>
        <taxon>Ustilaginaceae</taxon>
        <taxon>Kalmanozyma</taxon>
    </lineage>
</organism>
<keyword evidence="4 7" id="KW-1133">Transmembrane helix</keyword>
<evidence type="ECO:0000259" key="9">
    <source>
        <dbReference type="PROSITE" id="PS51382"/>
    </source>
</evidence>
<sequence>MKFARYLDENTVPEWRKVYIEYRGLKKLIKRVAEHREARLRLEAEQNLAGHQSSSTAVAPATPSGSADPFLRRRNPAANHLDHEAQTTLASSAGYTQRNDYGGTRTPAAPQPSIPPVSLQGTGLRLSSESPSYDGSISQYRSNGLERHPDSDLEAQTADRPSTQADETSRQHRTDPSLDAKASIDSAASSKQDTTDARPPGTSTVRYTDDAEPPTRSTGPRPQADRKANSSFGSSRQRLLARSASSGNASNRSLKDEAPQSLQQLIVAHFDDQEAKFFSVCDAELERIVKFYEVQEHQAATKYAQLARQLKELAEHRREYRAKYNISDQDRTGAGSRRHRMSQLLSNLPGSKMMMADEVASRVKSIPALSTLKSREPTSGGQPSLTAPRFSTELNSKQRGDSSDDDAGDRRRAVALAQMQASVRGWDDDTDRAIREANKAAAMSHDPEAYAAARKKLKAAVLDYYKFLDTLTNYKILNRTGFAKVMKKFSKTVGVPCTDLYYKDRVAPTQLVTSDRIEKLRKATEDIYTAYFEHGNRKQALNRLRAREDHTTHHYSVFRSGFYLGISLCAIVAGLIEAMKPSKQATIPQWAALLRVYGAEFIPTLFALLFGLNLAWWHALRINTVFIFEWDVRTTMDHRQFFEIPALLMLFLSCCFWVSFVNPFPSAIAPTTWPTVWLVITALLLLNPLPILLPASRWWFLKSLLRVFTAGWKRVEFRDFFLGDELNSIAWTISNFWYLGCEYHHNWAHPDRCSPNDTYWTAVLLSVPAWLRLGQCIRRWVDSDYRTHLHLVNAGKYGSAVLNNFFYLHYRRGGSRPGTDLALWVLFATIYSVWHIGWDLLMDWSVLKPRARYFLLRNEISFPQSVYYLFMVFDVIGRSVWVIYLIPGRASVTLRSFLAALVEMGRRVCWNNLRVENEQIGNTDSFKIMRDLPLPYRQKLLEDAGELENGAMHKTGIFASVKLAGLRKKCSPTSGMHPHASEEGVRTPDASQGGGTRRASLINGLRQKLVPDPTGEHYGKQLDERAATKGQSGRDYTPRRQESMPGYVDVDSDEEEATTEPDASESNDDADQQETRLPQSPPRAMARDGRGASVAETRTDVGRDATA</sequence>
<dbReference type="STRING" id="1365824.V5F1B2"/>
<feature type="compositionally biased region" description="Basic and acidic residues" evidence="6">
    <location>
        <begin position="1097"/>
        <end position="1107"/>
    </location>
</feature>
<dbReference type="EMBL" id="KI545855">
    <property type="protein sequence ID" value="EST09069.1"/>
    <property type="molecule type" value="Genomic_DNA"/>
</dbReference>
<evidence type="ECO:0000313" key="10">
    <source>
        <dbReference type="EMBL" id="EST09069.1"/>
    </source>
</evidence>
<reference evidence="11" key="1">
    <citation type="journal article" date="2013" name="Genome Announc.">
        <title>Draft genome sequence of Pseudozyma brasiliensis sp. nov. strain GHG001, a high producer of endo-1,4-xylanase isolated from an insect pest of sugarcane.</title>
        <authorList>
            <person name="Oliveira J.V.D.C."/>
            <person name="dos Santos R.A.C."/>
            <person name="Borges T.A."/>
            <person name="Riano-Pachon D.M."/>
            <person name="Goldman G.H."/>
        </authorList>
    </citation>
    <scope>NUCLEOTIDE SEQUENCE [LARGE SCALE GENOMIC DNA]</scope>
    <source>
        <strain evidence="11">GHG001</strain>
    </source>
</reference>
<keyword evidence="3 7" id="KW-0812">Transmembrane</keyword>
<protein>
    <recommendedName>
        <fullName evidence="12">Phosphate transporter 1</fullName>
    </recommendedName>
</protein>
<comment type="subcellular location">
    <subcellularLocation>
        <location evidence="1">Membrane</location>
        <topology evidence="1">Multi-pass membrane protein</topology>
    </subcellularLocation>
</comment>
<dbReference type="eggNOG" id="KOG1162">
    <property type="taxonomic scope" value="Eukaryota"/>
</dbReference>
<evidence type="ECO:0000313" key="11">
    <source>
        <dbReference type="Proteomes" id="UP000019377"/>
    </source>
</evidence>
<feature type="compositionally biased region" description="Low complexity" evidence="6">
    <location>
        <begin position="179"/>
        <end position="191"/>
    </location>
</feature>